<comment type="caution">
    <text evidence="1">The sequence shown here is derived from an EMBL/GenBank/DDBJ whole genome shotgun (WGS) entry which is preliminary data.</text>
</comment>
<organism evidence="1 2">
    <name type="scientific">Rhizoctonia solani</name>
    <dbReference type="NCBI Taxonomy" id="456999"/>
    <lineage>
        <taxon>Eukaryota</taxon>
        <taxon>Fungi</taxon>
        <taxon>Dikarya</taxon>
        <taxon>Basidiomycota</taxon>
        <taxon>Agaricomycotina</taxon>
        <taxon>Agaricomycetes</taxon>
        <taxon>Cantharellales</taxon>
        <taxon>Ceratobasidiaceae</taxon>
        <taxon>Rhizoctonia</taxon>
    </lineage>
</organism>
<sequence>MTRSATATVIKPTSFVCEINERRVSGRMALSLTGISTHGARRLIMSTQDYQPHPPCFWLHALGCDHVVLCNVHYTFPPAINSSSTSAHGRPIQRQRLLKDINNGKQAKVSAREDLAGGAWAGLRVLLKTLRETPAMFGPVVLAASILLDCLDTIEAIARNQRDYEYLATELGALSKSLVTTYKRAAPGSDSDCVTDRMQRAIEREAKEIESKTERRTGRRILVANAGEQDLME</sequence>
<accession>A0A8H7IBD0</accession>
<gene>
    <name evidence="1" type="ORF">RHS01_06812</name>
</gene>
<reference evidence="1" key="1">
    <citation type="submission" date="2020-09" db="EMBL/GenBank/DDBJ databases">
        <title>Comparative genome analyses of four rice-infecting Rhizoctonia solani isolates reveal extensive enrichment of homogalacturonan modification genes.</title>
        <authorList>
            <person name="Lee D.-Y."/>
            <person name="Jeon J."/>
            <person name="Kim K.-T."/>
            <person name="Cheong K."/>
            <person name="Song H."/>
            <person name="Choi G."/>
            <person name="Ko J."/>
            <person name="Opiyo S.O."/>
            <person name="Zuo S."/>
            <person name="Madhav S."/>
            <person name="Lee Y.-H."/>
            <person name="Wang G.-L."/>
        </authorList>
    </citation>
    <scope>NUCLEOTIDE SEQUENCE</scope>
    <source>
        <strain evidence="1">AG1-IA B2</strain>
    </source>
</reference>
<dbReference type="AlphaFoldDB" id="A0A8H7IBD0"/>
<evidence type="ECO:0000313" key="2">
    <source>
        <dbReference type="Proteomes" id="UP000614334"/>
    </source>
</evidence>
<dbReference type="EMBL" id="JACYCF010000012">
    <property type="protein sequence ID" value="KAF8753838.1"/>
    <property type="molecule type" value="Genomic_DNA"/>
</dbReference>
<proteinExistence type="predicted"/>
<name>A0A8H7IBD0_9AGAM</name>
<dbReference type="Proteomes" id="UP000614334">
    <property type="component" value="Unassembled WGS sequence"/>
</dbReference>
<protein>
    <submittedName>
        <fullName evidence="1">Uncharacterized protein</fullName>
    </submittedName>
</protein>
<evidence type="ECO:0000313" key="1">
    <source>
        <dbReference type="EMBL" id="KAF8753838.1"/>
    </source>
</evidence>